<dbReference type="NCBIfam" id="NF033542">
    <property type="entry name" value="transpos_IS110"/>
    <property type="match status" value="1"/>
</dbReference>
<keyword evidence="4" id="KW-1185">Reference proteome</keyword>
<gene>
    <name evidence="3" type="ORF">SAMN04488125_1455</name>
</gene>
<dbReference type="Proteomes" id="UP000198804">
    <property type="component" value="Unassembled WGS sequence"/>
</dbReference>
<name>A0A1I4MVP2_9HYPH</name>
<protein>
    <submittedName>
        <fullName evidence="3">Transposase</fullName>
    </submittedName>
</protein>
<dbReference type="OrthoDB" id="8261795at2"/>
<feature type="domain" description="Transposase IS110-like N-terminal" evidence="1">
    <location>
        <begin position="9"/>
        <end position="153"/>
    </location>
</feature>
<evidence type="ECO:0000259" key="1">
    <source>
        <dbReference type="Pfam" id="PF01548"/>
    </source>
</evidence>
<proteinExistence type="predicted"/>
<accession>A0A1I4MVP2</accession>
<dbReference type="GO" id="GO:0003677">
    <property type="term" value="F:DNA binding"/>
    <property type="evidence" value="ECO:0007669"/>
    <property type="project" value="InterPro"/>
</dbReference>
<dbReference type="Pfam" id="PF01548">
    <property type="entry name" value="DEDD_Tnp_IS110"/>
    <property type="match status" value="1"/>
</dbReference>
<dbReference type="GO" id="GO:0004803">
    <property type="term" value="F:transposase activity"/>
    <property type="evidence" value="ECO:0007669"/>
    <property type="project" value="InterPro"/>
</dbReference>
<dbReference type="InterPro" id="IPR002525">
    <property type="entry name" value="Transp_IS110-like_N"/>
</dbReference>
<dbReference type="EMBL" id="FOSV01000045">
    <property type="protein sequence ID" value="SFM07167.1"/>
    <property type="molecule type" value="Genomic_DNA"/>
</dbReference>
<evidence type="ECO:0000313" key="4">
    <source>
        <dbReference type="Proteomes" id="UP000198804"/>
    </source>
</evidence>
<dbReference type="GO" id="GO:0006313">
    <property type="term" value="P:DNA transposition"/>
    <property type="evidence" value="ECO:0007669"/>
    <property type="project" value="InterPro"/>
</dbReference>
<evidence type="ECO:0000259" key="2">
    <source>
        <dbReference type="Pfam" id="PF02371"/>
    </source>
</evidence>
<dbReference type="RefSeq" id="WP_091952085.1">
    <property type="nucleotide sequence ID" value="NZ_FOSV01000045.1"/>
</dbReference>
<dbReference type="PANTHER" id="PTHR33055">
    <property type="entry name" value="TRANSPOSASE FOR INSERTION SEQUENCE ELEMENT IS1111A"/>
    <property type="match status" value="1"/>
</dbReference>
<dbReference type="Pfam" id="PF02371">
    <property type="entry name" value="Transposase_20"/>
    <property type="match status" value="1"/>
</dbReference>
<sequence length="315" mass="34846">MDEQPSVFVGIDVSKDRLDVHLRPSDETFHVPRDAKGLETLAHRFGNRPIALVVLEATGGFEASVAAALAAVGLPLCIVNPRQIRDFARAMGRLAKTDTLDAEVIALFAERMRPPARPLPEPERRHFAELVSRRRQIIGMINMETNRRDQAVDKQLIRRLGRHIAFLERDLAELDGEIGHAIEASPVWCETEALLKSVPGIGDVTARTLLAQLPELGTIGRHQLAALVGIAPINRDSGLMRGRRSTAGGRTAVRGVLYMAALTAIRRGSPFRPFYERLTQRGSPRKVALVAVMRKLLVTLNAIIRDRTPWRPLTA</sequence>
<dbReference type="InterPro" id="IPR003346">
    <property type="entry name" value="Transposase_20"/>
</dbReference>
<dbReference type="AlphaFoldDB" id="A0A1I4MVP2"/>
<evidence type="ECO:0000313" key="3">
    <source>
        <dbReference type="EMBL" id="SFM07167.1"/>
    </source>
</evidence>
<reference evidence="4" key="1">
    <citation type="submission" date="2016-10" db="EMBL/GenBank/DDBJ databases">
        <authorList>
            <person name="Varghese N."/>
            <person name="Submissions S."/>
        </authorList>
    </citation>
    <scope>NUCLEOTIDE SEQUENCE [LARGE SCALE GENOMIC DNA]</scope>
    <source>
        <strain evidence="4">CGMCC 1.6474</strain>
    </source>
</reference>
<feature type="domain" description="Transposase IS116/IS110/IS902 C-terminal" evidence="2">
    <location>
        <begin position="193"/>
        <end position="276"/>
    </location>
</feature>
<dbReference type="PANTHER" id="PTHR33055:SF13">
    <property type="entry name" value="TRANSPOSASE"/>
    <property type="match status" value="1"/>
</dbReference>
<dbReference type="InterPro" id="IPR047650">
    <property type="entry name" value="Transpos_IS110"/>
</dbReference>
<organism evidence="3 4">
    <name type="scientific">Methylorubrum salsuginis</name>
    <dbReference type="NCBI Taxonomy" id="414703"/>
    <lineage>
        <taxon>Bacteria</taxon>
        <taxon>Pseudomonadati</taxon>
        <taxon>Pseudomonadota</taxon>
        <taxon>Alphaproteobacteria</taxon>
        <taxon>Hyphomicrobiales</taxon>
        <taxon>Methylobacteriaceae</taxon>
        <taxon>Methylorubrum</taxon>
    </lineage>
</organism>